<dbReference type="OrthoDB" id="10262308at2759"/>
<dbReference type="InterPro" id="IPR033867">
    <property type="entry name" value="Mrt4"/>
</dbReference>
<evidence type="ECO:0000256" key="5">
    <source>
        <dbReference type="ARBA" id="ARBA00023242"/>
    </source>
</evidence>
<dbReference type="Gene3D" id="3.30.70.1730">
    <property type="match status" value="1"/>
</dbReference>
<reference evidence="8 9" key="1">
    <citation type="submission" date="2015-04" db="EMBL/GenBank/DDBJ databases">
        <title>Genome sequence of Ceratocystis platani, a major pathogen of plane trees.</title>
        <authorList>
            <person name="Belbahri L."/>
        </authorList>
    </citation>
    <scope>NUCLEOTIDE SEQUENCE [LARGE SCALE GENOMIC DNA]</scope>
    <source>
        <strain evidence="8 9">CFO</strain>
    </source>
</reference>
<name>A0A0F8B838_CERFI</name>
<evidence type="ECO:0000313" key="8">
    <source>
        <dbReference type="EMBL" id="KKF97095.1"/>
    </source>
</evidence>
<dbReference type="Pfam" id="PF17777">
    <property type="entry name" value="RL10P_insert"/>
    <property type="match status" value="1"/>
</dbReference>
<evidence type="ECO:0000256" key="6">
    <source>
        <dbReference type="RuleBase" id="RU364039"/>
    </source>
</evidence>
<dbReference type="GO" id="GO:0000055">
    <property type="term" value="P:ribosomal large subunit export from nucleus"/>
    <property type="evidence" value="ECO:0007669"/>
    <property type="project" value="EnsemblFungi"/>
</dbReference>
<dbReference type="GO" id="GO:0000027">
    <property type="term" value="P:ribosomal large subunit assembly"/>
    <property type="evidence" value="ECO:0007669"/>
    <property type="project" value="InterPro"/>
</dbReference>
<dbReference type="GO" id="GO:0030687">
    <property type="term" value="C:preribosome, large subunit precursor"/>
    <property type="evidence" value="ECO:0007669"/>
    <property type="project" value="EnsemblFungi"/>
</dbReference>
<keyword evidence="5 6" id="KW-0539">Nucleus</keyword>
<dbReference type="PANTHER" id="PTHR45841:SF1">
    <property type="entry name" value="MRNA TURNOVER PROTEIN 4 HOMOLOG"/>
    <property type="match status" value="1"/>
</dbReference>
<dbReference type="SUPFAM" id="SSF160369">
    <property type="entry name" value="Ribosomal protein L10-like"/>
    <property type="match status" value="1"/>
</dbReference>
<evidence type="ECO:0000313" key="9">
    <source>
        <dbReference type="Proteomes" id="UP000034841"/>
    </source>
</evidence>
<dbReference type="InterPro" id="IPR051742">
    <property type="entry name" value="Ribosome_Assembly_uL10"/>
</dbReference>
<dbReference type="InterPro" id="IPR001790">
    <property type="entry name" value="Ribosomal_uL10"/>
</dbReference>
<dbReference type="Pfam" id="PF00466">
    <property type="entry name" value="Ribosomal_L10"/>
    <property type="match status" value="1"/>
</dbReference>
<keyword evidence="6" id="KW-0690">Ribosome biogenesis</keyword>
<dbReference type="Gene3D" id="3.90.105.20">
    <property type="match status" value="1"/>
</dbReference>
<comment type="subcellular location">
    <subcellularLocation>
        <location evidence="6">Cytoplasm</location>
    </subcellularLocation>
    <subcellularLocation>
        <location evidence="6">Nucleus</location>
        <location evidence="6">Nucleolus</location>
    </subcellularLocation>
</comment>
<proteinExistence type="inferred from homology"/>
<accession>A0A0F8B838</accession>
<dbReference type="InterPro" id="IPR040637">
    <property type="entry name" value="Ribosomal_uL10-like_insert"/>
</dbReference>
<comment type="caution">
    <text evidence="8">The sequence shown here is derived from an EMBL/GenBank/DDBJ whole genome shotgun (WGS) entry which is preliminary data.</text>
</comment>
<evidence type="ECO:0000256" key="1">
    <source>
        <dbReference type="ARBA" id="ARBA00004046"/>
    </source>
</evidence>
<dbReference type="GO" id="GO:0006364">
    <property type="term" value="P:rRNA processing"/>
    <property type="evidence" value="ECO:0007669"/>
    <property type="project" value="EnsemblFungi"/>
</dbReference>
<dbReference type="CDD" id="cd05796">
    <property type="entry name" value="Ribosomal_P0_like"/>
    <property type="match status" value="1"/>
</dbReference>
<dbReference type="GO" id="GO:0005737">
    <property type="term" value="C:cytoplasm"/>
    <property type="evidence" value="ECO:0007669"/>
    <property type="project" value="UniProtKB-SubCell"/>
</dbReference>
<dbReference type="Proteomes" id="UP000034841">
    <property type="component" value="Unassembled WGS sequence"/>
</dbReference>
<dbReference type="AlphaFoldDB" id="A0A0F8B838"/>
<keyword evidence="4 6" id="KW-0963">Cytoplasm</keyword>
<gene>
    <name evidence="8" type="ORF">CFO_g544</name>
</gene>
<evidence type="ECO:0000256" key="2">
    <source>
        <dbReference type="ARBA" id="ARBA00008889"/>
    </source>
</evidence>
<comment type="subunit">
    <text evidence="3 6">Associates with the pre-60S ribosomal particle.</text>
</comment>
<dbReference type="FunFam" id="3.30.70.1730:FF:000005">
    <property type="entry name" value="Ribosome assembly factor mrt4"/>
    <property type="match status" value="1"/>
</dbReference>
<comment type="function">
    <text evidence="1 6">Component of the ribosome assembly machinery. Nuclear paralog of the ribosomal protein P0, it binds pre-60S subunits at an early stage of assembly in the nucleolus, and is replaced by P0 in cytoplasmic pre-60S subunits and mature 80S ribosomes.</text>
</comment>
<comment type="similarity">
    <text evidence="2 6">Belongs to the universal ribosomal protein uL10 family.</text>
</comment>
<feature type="domain" description="Large ribosomal subunit protein uL10-like insertion" evidence="7">
    <location>
        <begin position="125"/>
        <end position="211"/>
    </location>
</feature>
<dbReference type="GO" id="GO:0003723">
    <property type="term" value="F:RNA binding"/>
    <property type="evidence" value="ECO:0007669"/>
    <property type="project" value="TreeGrafter"/>
</dbReference>
<dbReference type="FunFam" id="3.90.105.20:FF:000003">
    <property type="entry name" value="Ribosome assembly factor mrt4"/>
    <property type="match status" value="1"/>
</dbReference>
<evidence type="ECO:0000259" key="7">
    <source>
        <dbReference type="Pfam" id="PF17777"/>
    </source>
</evidence>
<protein>
    <recommendedName>
        <fullName evidence="6">Ribosome assembly factor mrt4</fullName>
    </recommendedName>
</protein>
<evidence type="ECO:0000256" key="4">
    <source>
        <dbReference type="ARBA" id="ARBA00022490"/>
    </source>
</evidence>
<dbReference type="InterPro" id="IPR043164">
    <property type="entry name" value="Ribosomal_uL10-like_insert_sf"/>
</dbReference>
<dbReference type="GO" id="GO:0005654">
    <property type="term" value="C:nucleoplasm"/>
    <property type="evidence" value="ECO:0007669"/>
    <property type="project" value="EnsemblFungi"/>
</dbReference>
<dbReference type="InterPro" id="IPR043141">
    <property type="entry name" value="Ribosomal_uL10-like_sf"/>
</dbReference>
<sequence length="250" mass="27428">MPKSRRNKSISLTQVDKKGREHKDKLFANVREAVGEYQNCFVFSIDNSRNNYLKTVRQELSDSAIFFGKSKLMAKALGLTPEEAQAPGLELLTPHIHGQVGLLFTNRPAADVTSYLSSISEADFARAGTVASRTFVIPAGVVYSTAGEVPAEHDVILEHTLEPELRKLGVPTRMVRGKIVLGEEDGSTEDYVVCKEGQVLDSRQTRLLKIFSAPISQFRIRVIAYWSAATSKVTEVEPLTAGEAASSESD</sequence>
<dbReference type="GO" id="GO:0000956">
    <property type="term" value="P:nuclear-transcribed mRNA catabolic process"/>
    <property type="evidence" value="ECO:0007669"/>
    <property type="project" value="EnsemblFungi"/>
</dbReference>
<dbReference type="GO" id="GO:0032040">
    <property type="term" value="C:small-subunit processome"/>
    <property type="evidence" value="ECO:0007669"/>
    <property type="project" value="EnsemblFungi"/>
</dbReference>
<dbReference type="PANTHER" id="PTHR45841">
    <property type="entry name" value="MRNA TURNOVER PROTEIN 4 MRTO4"/>
    <property type="match status" value="1"/>
</dbReference>
<evidence type="ECO:0000256" key="3">
    <source>
        <dbReference type="ARBA" id="ARBA00011117"/>
    </source>
</evidence>
<dbReference type="EMBL" id="LBBL01000018">
    <property type="protein sequence ID" value="KKF97095.1"/>
    <property type="molecule type" value="Genomic_DNA"/>
</dbReference>
<organism evidence="8 9">
    <name type="scientific">Ceratocystis fimbriata f. sp. platani</name>
    <dbReference type="NCBI Taxonomy" id="88771"/>
    <lineage>
        <taxon>Eukaryota</taxon>
        <taxon>Fungi</taxon>
        <taxon>Dikarya</taxon>
        <taxon>Ascomycota</taxon>
        <taxon>Pezizomycotina</taxon>
        <taxon>Sordariomycetes</taxon>
        <taxon>Hypocreomycetidae</taxon>
        <taxon>Microascales</taxon>
        <taxon>Ceratocystidaceae</taxon>
        <taxon>Ceratocystis</taxon>
    </lineage>
</organism>
<keyword evidence="9" id="KW-1185">Reference proteome</keyword>